<sequence length="64" mass="7055">MLGVKVGQFGDYLSLKSKMAGKMSIVLLVSEDQIWSLPENIRPTVCDQGTYEEMEIDGEGSQCV</sequence>
<dbReference type="Proteomes" id="UP000002059">
    <property type="component" value="Partially assembled WGS sequence"/>
</dbReference>
<dbReference type="GeneID" id="26970700"/>
<proteinExistence type="predicted"/>
<accession>A0A0A2V1V7</accession>
<dbReference type="VEuPathDB" id="FungiDB:PAAG_11838"/>
<dbReference type="AlphaFoldDB" id="A0A0A2V1V7"/>
<dbReference type="KEGG" id="pbl:PAAG_11838"/>
<name>A0A0A2V1V7_PARBA</name>
<dbReference type="eggNOG" id="ENOG502RMPH">
    <property type="taxonomic scope" value="Eukaryota"/>
</dbReference>
<dbReference type="EMBL" id="KN294001">
    <property type="protein sequence ID" value="KGQ01488.1"/>
    <property type="molecule type" value="Genomic_DNA"/>
</dbReference>
<protein>
    <submittedName>
        <fullName evidence="1">Uncharacterized protein</fullName>
    </submittedName>
</protein>
<evidence type="ECO:0000313" key="2">
    <source>
        <dbReference type="Proteomes" id="UP000002059"/>
    </source>
</evidence>
<organism evidence="1 2">
    <name type="scientific">Paracoccidioides lutzii (strain ATCC MYA-826 / Pb01)</name>
    <name type="common">Paracoccidioides brasiliensis</name>
    <dbReference type="NCBI Taxonomy" id="502779"/>
    <lineage>
        <taxon>Eukaryota</taxon>
        <taxon>Fungi</taxon>
        <taxon>Dikarya</taxon>
        <taxon>Ascomycota</taxon>
        <taxon>Pezizomycotina</taxon>
        <taxon>Eurotiomycetes</taxon>
        <taxon>Eurotiomycetidae</taxon>
        <taxon>Onygenales</taxon>
        <taxon>Ajellomycetaceae</taxon>
        <taxon>Paracoccidioides</taxon>
    </lineage>
</organism>
<gene>
    <name evidence="1" type="ORF">PAAG_11838</name>
</gene>
<reference evidence="1 2" key="1">
    <citation type="journal article" date="2011" name="PLoS Genet.">
        <title>Comparative genomic analysis of human fungal pathogens causing paracoccidioidomycosis.</title>
        <authorList>
            <person name="Desjardins C.A."/>
            <person name="Champion M.D."/>
            <person name="Holder J.W."/>
            <person name="Muszewska A."/>
            <person name="Goldberg J."/>
            <person name="Bailao A.M."/>
            <person name="Brigido M.M."/>
            <person name="Ferreira M.E."/>
            <person name="Garcia A.M."/>
            <person name="Grynberg M."/>
            <person name="Gujja S."/>
            <person name="Heiman D.I."/>
            <person name="Henn M.R."/>
            <person name="Kodira C.D."/>
            <person name="Leon-Narvaez H."/>
            <person name="Longo L.V."/>
            <person name="Ma L.J."/>
            <person name="Malavazi I."/>
            <person name="Matsuo A.L."/>
            <person name="Morais F.V."/>
            <person name="Pereira M."/>
            <person name="Rodriguez-Brito S."/>
            <person name="Sakthikumar S."/>
            <person name="Salem-Izacc S.M."/>
            <person name="Sykes S.M."/>
            <person name="Teixeira M.M."/>
            <person name="Vallejo M.C."/>
            <person name="Walter M.E."/>
            <person name="Yandava C."/>
            <person name="Young S."/>
            <person name="Zeng Q."/>
            <person name="Zucker J."/>
            <person name="Felipe M.S."/>
            <person name="Goldman G.H."/>
            <person name="Haas B.J."/>
            <person name="McEwen J.G."/>
            <person name="Nino-Vega G."/>
            <person name="Puccia R."/>
            <person name="San-Blas G."/>
            <person name="Soares C.M."/>
            <person name="Birren B.W."/>
            <person name="Cuomo C.A."/>
        </authorList>
    </citation>
    <scope>NUCLEOTIDE SEQUENCE [LARGE SCALE GENOMIC DNA]</scope>
    <source>
        <strain evidence="2">ATCC MYA-826 / Pb01</strain>
    </source>
</reference>
<evidence type="ECO:0000313" key="1">
    <source>
        <dbReference type="EMBL" id="KGQ01488.1"/>
    </source>
</evidence>
<dbReference type="HOGENOM" id="CLU_2868256_0_0_1"/>
<dbReference type="RefSeq" id="XP_015703008.1">
    <property type="nucleotide sequence ID" value="XM_015847416.1"/>
</dbReference>
<keyword evidence="2" id="KW-1185">Reference proteome</keyword>